<dbReference type="Proteomes" id="UP000253740">
    <property type="component" value="Unassembled WGS sequence"/>
</dbReference>
<dbReference type="InterPro" id="IPR025194">
    <property type="entry name" value="RodZ-like_C"/>
</dbReference>
<gene>
    <name evidence="4" type="ORF">MBSD_n2284</name>
</gene>
<dbReference type="Gene3D" id="1.10.260.40">
    <property type="entry name" value="lambda repressor-like DNA-binding domains"/>
    <property type="match status" value="1"/>
</dbReference>
<feature type="compositionally biased region" description="Basic and acidic residues" evidence="1">
    <location>
        <begin position="1"/>
        <end position="18"/>
    </location>
</feature>
<dbReference type="InterPro" id="IPR050400">
    <property type="entry name" value="Bact_Cytoskel_RodZ"/>
</dbReference>
<evidence type="ECO:0000256" key="1">
    <source>
        <dbReference type="SAM" id="MobiDB-lite"/>
    </source>
</evidence>
<dbReference type="Pfam" id="PF13413">
    <property type="entry name" value="HTH_25"/>
    <property type="match status" value="1"/>
</dbReference>
<feature type="compositionally biased region" description="Low complexity" evidence="1">
    <location>
        <begin position="193"/>
        <end position="209"/>
    </location>
</feature>
<evidence type="ECO:0000313" key="4">
    <source>
        <dbReference type="EMBL" id="GAP66968.1"/>
    </source>
</evidence>
<dbReference type="Pfam" id="PF13464">
    <property type="entry name" value="RodZ_C"/>
    <property type="match status" value="1"/>
</dbReference>
<evidence type="ECO:0000313" key="5">
    <source>
        <dbReference type="Proteomes" id="UP000253740"/>
    </source>
</evidence>
<evidence type="ECO:0000259" key="3">
    <source>
        <dbReference type="Pfam" id="PF13464"/>
    </source>
</evidence>
<feature type="region of interest" description="Disordered" evidence="1">
    <location>
        <begin position="193"/>
        <end position="223"/>
    </location>
</feature>
<accession>A0A0K8QQ22</accession>
<proteinExistence type="predicted"/>
<feature type="domain" description="Cytoskeleton protein RodZ-like C-terminal" evidence="3">
    <location>
        <begin position="255"/>
        <end position="324"/>
    </location>
</feature>
<feature type="region of interest" description="Disordered" evidence="1">
    <location>
        <begin position="1"/>
        <end position="48"/>
    </location>
</feature>
<dbReference type="AlphaFoldDB" id="A0A0K8QQ22"/>
<keyword evidence="2" id="KW-1133">Transmembrane helix</keyword>
<feature type="transmembrane region" description="Helical" evidence="2">
    <location>
        <begin position="152"/>
        <end position="174"/>
    </location>
</feature>
<dbReference type="STRING" id="1475481.GCA_000953855_02330"/>
<evidence type="ECO:0000256" key="2">
    <source>
        <dbReference type="SAM" id="Phobius"/>
    </source>
</evidence>
<dbReference type="PANTHER" id="PTHR34475:SF1">
    <property type="entry name" value="CYTOSKELETON PROTEIN RODZ"/>
    <property type="match status" value="1"/>
</dbReference>
<organism evidence="4">
    <name type="scientific">Mizugakiibacter sediminis</name>
    <dbReference type="NCBI Taxonomy" id="1475481"/>
    <lineage>
        <taxon>Bacteria</taxon>
        <taxon>Pseudomonadati</taxon>
        <taxon>Pseudomonadota</taxon>
        <taxon>Gammaproteobacteria</taxon>
        <taxon>Lysobacterales</taxon>
        <taxon>Rhodanobacteraceae</taxon>
        <taxon>Mizugakiibacter</taxon>
    </lineage>
</organism>
<sequence length="337" mass="35136">MSHKPEQHAELDSAESARRTATAQPGAAAPVRQAESLGGEGDDMRLAEYGETGGHGGIGARLAAARAARGLSLEACAAALKLPLRVLRKIEAEDYSGIDSRVYLASYLGSYARLLDIPLADVERALDELAPEQPTLVATGTMPRGRYLVERYAAGATYAVLTALIAVPLLWLGLRGGLDTKLTHIAPLDMPAGRAPAPAAAPRPRTVAPPATPPRAPAAADGDKPLMASIAPFSAMETAPPAAAEAAPAKHSLRIHLDAESWVEVTRADGTRLEYGLLPAGSDREFHSDEPLEVRIGNADAASVEADGKPLDLAPYRHANVAHLQLFKTSAAAAADG</sequence>
<dbReference type="GO" id="GO:0003677">
    <property type="term" value="F:DNA binding"/>
    <property type="evidence" value="ECO:0007669"/>
    <property type="project" value="InterPro"/>
</dbReference>
<keyword evidence="5" id="KW-1185">Reference proteome</keyword>
<dbReference type="EMBL" id="DF970239">
    <property type="protein sequence ID" value="GAP66968.1"/>
    <property type="molecule type" value="Genomic_DNA"/>
</dbReference>
<name>A0A0K8QQ22_9GAMM</name>
<reference evidence="4" key="1">
    <citation type="submission" date="2015-08" db="EMBL/GenBank/DDBJ databases">
        <title>Complete DNA Sequence of Pseudomonas syringae pv. actinidiae, the Causal Agent of Kiwifruit Canker Disease.</title>
        <authorList>
            <person name="Rikkerink E.H.A."/>
            <person name="Fineran P.C."/>
        </authorList>
    </citation>
    <scope>NUCLEOTIDE SEQUENCE</scope>
    <source>
        <strain evidence="4">SkMP5</strain>
    </source>
</reference>
<keyword evidence="2" id="KW-0812">Transmembrane</keyword>
<protein>
    <recommendedName>
        <fullName evidence="3">Cytoskeleton protein RodZ-like C-terminal domain-containing protein</fullName>
    </recommendedName>
</protein>
<dbReference type="InterPro" id="IPR010982">
    <property type="entry name" value="Lambda_DNA-bd_dom_sf"/>
</dbReference>
<dbReference type="PANTHER" id="PTHR34475">
    <property type="match status" value="1"/>
</dbReference>
<keyword evidence="2" id="KW-0472">Membrane</keyword>